<keyword evidence="3" id="KW-1185">Reference proteome</keyword>
<dbReference type="OrthoDB" id="2436196at2"/>
<dbReference type="InterPro" id="IPR052777">
    <property type="entry name" value="Acetyltransferase_Enz"/>
</dbReference>
<reference evidence="2 3" key="1">
    <citation type="journal article" date="2011" name="Mol. Biol. Evol.">
        <title>Comparative genomic analysis of fruiting body formation in Myxococcales.</title>
        <authorList>
            <person name="Huntley S."/>
            <person name="Hamann N."/>
            <person name="Wegener-Feldbrugge S."/>
            <person name="Treuner-Lange A."/>
            <person name="Kube M."/>
            <person name="Reinhardt R."/>
            <person name="Klages S."/>
            <person name="Muller R."/>
            <person name="Ronning C.M."/>
            <person name="Nierman W.C."/>
            <person name="Sogaard-Andersen L."/>
        </authorList>
    </citation>
    <scope>NUCLEOTIDE SEQUENCE [LARGE SCALE GENOMIC DNA]</scope>
    <source>
        <strain evidence="2 3">DW4/3-1</strain>
    </source>
</reference>
<dbReference type="CDD" id="cd04301">
    <property type="entry name" value="NAT_SF"/>
    <property type="match status" value="1"/>
</dbReference>
<sequence>MGDSAGEFEIITATHPWQVQQARTLILEYAAALGIHLDFQDFTREMNAFPADYAPPGGCLFIATGDHGPGGCAGLRPLTPGVCEMRRLYVRSRHRQQGLGQRLALAVIAEARARRYTSMRLDTLPTMHIAIGLYRSLGFQPAAPSGTSAPEGALFFELKL</sequence>
<dbReference type="AlphaFoldDB" id="E3FWA5"/>
<accession>E3FWA5</accession>
<dbReference type="Pfam" id="PF00583">
    <property type="entry name" value="Acetyltransf_1"/>
    <property type="match status" value="1"/>
</dbReference>
<dbReference type="EMBL" id="CP002271">
    <property type="protein sequence ID" value="ADO76011.1"/>
    <property type="molecule type" value="Genomic_DNA"/>
</dbReference>
<organism evidence="2 3">
    <name type="scientific">Stigmatella aurantiaca (strain DW4/3-1)</name>
    <dbReference type="NCBI Taxonomy" id="378806"/>
    <lineage>
        <taxon>Bacteria</taxon>
        <taxon>Pseudomonadati</taxon>
        <taxon>Myxococcota</taxon>
        <taxon>Myxococcia</taxon>
        <taxon>Myxococcales</taxon>
        <taxon>Cystobacterineae</taxon>
        <taxon>Archangiaceae</taxon>
        <taxon>Stigmatella</taxon>
    </lineage>
</organism>
<evidence type="ECO:0000313" key="2">
    <source>
        <dbReference type="EMBL" id="ADO76011.1"/>
    </source>
</evidence>
<dbReference type="InterPro" id="IPR016181">
    <property type="entry name" value="Acyl_CoA_acyltransferase"/>
</dbReference>
<protein>
    <submittedName>
        <fullName evidence="2">Acetyltransferase, gnat family</fullName>
    </submittedName>
</protein>
<proteinExistence type="predicted"/>
<dbReference type="PROSITE" id="PS51186">
    <property type="entry name" value="GNAT"/>
    <property type="match status" value="1"/>
</dbReference>
<dbReference type="STRING" id="378806.STAUR_8256"/>
<dbReference type="PANTHER" id="PTHR43305">
    <property type="entry name" value="FAMILY N-ACETYLTRANSFERASE, PUTATIVE (AFU_ORTHOLOGUE AFUA_2G01380)-RELATED"/>
    <property type="match status" value="1"/>
</dbReference>
<dbReference type="eggNOG" id="COG0456">
    <property type="taxonomic scope" value="Bacteria"/>
</dbReference>
<dbReference type="SUPFAM" id="SSF55729">
    <property type="entry name" value="Acyl-CoA N-acyltransferases (Nat)"/>
    <property type="match status" value="1"/>
</dbReference>
<dbReference type="Proteomes" id="UP000001351">
    <property type="component" value="Chromosome"/>
</dbReference>
<dbReference type="PANTHER" id="PTHR43305:SF1">
    <property type="entry name" value="FAMILY N-ACETYLTRANSFERASE, PUTATIVE (AFU_ORTHOLOGUE AFUA_2G01380)-RELATED"/>
    <property type="match status" value="1"/>
</dbReference>
<gene>
    <name evidence="2" type="ordered locus">STAUR_8256</name>
</gene>
<name>E3FWA5_STIAD</name>
<dbReference type="InterPro" id="IPR000182">
    <property type="entry name" value="GNAT_dom"/>
</dbReference>
<evidence type="ECO:0000313" key="3">
    <source>
        <dbReference type="Proteomes" id="UP000001351"/>
    </source>
</evidence>
<dbReference type="RefSeq" id="WP_013378270.1">
    <property type="nucleotide sequence ID" value="NC_014623.1"/>
</dbReference>
<dbReference type="GO" id="GO:0016747">
    <property type="term" value="F:acyltransferase activity, transferring groups other than amino-acyl groups"/>
    <property type="evidence" value="ECO:0007669"/>
    <property type="project" value="InterPro"/>
</dbReference>
<evidence type="ECO:0000259" key="1">
    <source>
        <dbReference type="PROSITE" id="PS51186"/>
    </source>
</evidence>
<dbReference type="Gene3D" id="3.40.630.30">
    <property type="match status" value="1"/>
</dbReference>
<feature type="domain" description="N-acetyltransferase" evidence="1">
    <location>
        <begin position="8"/>
        <end position="160"/>
    </location>
</feature>
<dbReference type="HOGENOM" id="CLU_013985_11_0_7"/>
<dbReference type="KEGG" id="sur:STAUR_8256"/>